<proteinExistence type="predicted"/>
<dbReference type="AlphaFoldDB" id="A0A8I3ACF4"/>
<dbReference type="Proteomes" id="UP000683000">
    <property type="component" value="Unassembled WGS sequence"/>
</dbReference>
<dbReference type="InterPro" id="IPR036188">
    <property type="entry name" value="FAD/NAD-bd_sf"/>
</dbReference>
<keyword evidence="3" id="KW-0560">Oxidoreductase</keyword>
<sequence length="214" mass="24030">MYLGQPTLEAILRSHIEKYGCSVELSFEDDGERVLAKLVKRKDGEETHETFESSYLVGADGAKGVTRKLLGLTFLGENYSCLIGDLCLEIEGVDRRHRHIFGDRSSNFFTLRPTEEIAPDGFQFMITMRNYEPQQLLADQKLMVRCMSELTGHDINVRKAAALSVFRPNIRMADKFGSGRVFIVGGATTAPFLVHSYILLPTQHTSTRQLVAKV</sequence>
<evidence type="ECO:0000313" key="6">
    <source>
        <dbReference type="Proteomes" id="UP000683000"/>
    </source>
</evidence>
<keyword evidence="2" id="KW-0274">FAD</keyword>
<dbReference type="Gene3D" id="3.50.50.60">
    <property type="entry name" value="FAD/NAD(P)-binding domain"/>
    <property type="match status" value="1"/>
</dbReference>
<dbReference type="SUPFAM" id="SSF51905">
    <property type="entry name" value="FAD/NAD(P)-binding domain"/>
    <property type="match status" value="1"/>
</dbReference>
<dbReference type="GO" id="GO:0004497">
    <property type="term" value="F:monooxygenase activity"/>
    <property type="evidence" value="ECO:0007669"/>
    <property type="project" value="UniProtKB-KW"/>
</dbReference>
<feature type="domain" description="FAD-binding" evidence="4">
    <location>
        <begin position="3"/>
        <end position="187"/>
    </location>
</feature>
<evidence type="ECO:0000259" key="4">
    <source>
        <dbReference type="Pfam" id="PF01494"/>
    </source>
</evidence>
<gene>
    <name evidence="5" type="ORF">JVT61DRAFT_14057</name>
</gene>
<keyword evidence="1" id="KW-0285">Flavoprotein</keyword>
<reference evidence="5" key="1">
    <citation type="submission" date="2021-03" db="EMBL/GenBank/DDBJ databases">
        <title>Evolutionary innovations through gain and loss of genes in the ectomycorrhizal Boletales.</title>
        <authorList>
            <person name="Wu G."/>
            <person name="Miyauchi S."/>
            <person name="Morin E."/>
            <person name="Yang Z.-L."/>
            <person name="Xu J."/>
            <person name="Martin F.M."/>
        </authorList>
    </citation>
    <scope>NUCLEOTIDE SEQUENCE</scope>
    <source>
        <strain evidence="5">BR01</strain>
    </source>
</reference>
<organism evidence="5 6">
    <name type="scientific">Boletus reticuloceps</name>
    <dbReference type="NCBI Taxonomy" id="495285"/>
    <lineage>
        <taxon>Eukaryota</taxon>
        <taxon>Fungi</taxon>
        <taxon>Dikarya</taxon>
        <taxon>Basidiomycota</taxon>
        <taxon>Agaricomycotina</taxon>
        <taxon>Agaricomycetes</taxon>
        <taxon>Agaricomycetidae</taxon>
        <taxon>Boletales</taxon>
        <taxon>Boletineae</taxon>
        <taxon>Boletaceae</taxon>
        <taxon>Boletoideae</taxon>
        <taxon>Boletus</taxon>
    </lineage>
</organism>
<protein>
    <submittedName>
        <fullName evidence="5">FAD-binding monooxygenase</fullName>
    </submittedName>
</protein>
<name>A0A8I3ACF4_9AGAM</name>
<evidence type="ECO:0000256" key="2">
    <source>
        <dbReference type="ARBA" id="ARBA00022827"/>
    </source>
</evidence>
<evidence type="ECO:0000313" key="5">
    <source>
        <dbReference type="EMBL" id="KAG6378333.1"/>
    </source>
</evidence>
<dbReference type="Gene3D" id="3.30.70.2450">
    <property type="match status" value="1"/>
</dbReference>
<dbReference type="InterPro" id="IPR002938">
    <property type="entry name" value="FAD-bd"/>
</dbReference>
<keyword evidence="5" id="KW-0503">Monooxygenase</keyword>
<accession>A0A8I3ACF4</accession>
<evidence type="ECO:0000256" key="3">
    <source>
        <dbReference type="ARBA" id="ARBA00023002"/>
    </source>
</evidence>
<dbReference type="GO" id="GO:0071949">
    <property type="term" value="F:FAD binding"/>
    <property type="evidence" value="ECO:0007669"/>
    <property type="project" value="InterPro"/>
</dbReference>
<keyword evidence="6" id="KW-1185">Reference proteome</keyword>
<evidence type="ECO:0000256" key="1">
    <source>
        <dbReference type="ARBA" id="ARBA00022630"/>
    </source>
</evidence>
<comment type="caution">
    <text evidence="5">The sequence shown here is derived from an EMBL/GenBank/DDBJ whole genome shotgun (WGS) entry which is preliminary data.</text>
</comment>
<dbReference type="EMBL" id="JAGFBS010000007">
    <property type="protein sequence ID" value="KAG6378333.1"/>
    <property type="molecule type" value="Genomic_DNA"/>
</dbReference>
<dbReference type="Pfam" id="PF01494">
    <property type="entry name" value="FAD_binding_3"/>
    <property type="match status" value="1"/>
</dbReference>
<dbReference type="OrthoDB" id="2690153at2759"/>